<feature type="transmembrane region" description="Helical" evidence="6">
    <location>
        <begin position="53"/>
        <end position="73"/>
    </location>
</feature>
<feature type="transmembrane region" description="Helical" evidence="6">
    <location>
        <begin position="176"/>
        <end position="195"/>
    </location>
</feature>
<feature type="transmembrane region" description="Helical" evidence="6">
    <location>
        <begin position="607"/>
        <end position="628"/>
    </location>
</feature>
<organism evidence="8 9">
    <name type="scientific">Dactylosporangium fulvum</name>
    <dbReference type="NCBI Taxonomy" id="53359"/>
    <lineage>
        <taxon>Bacteria</taxon>
        <taxon>Bacillati</taxon>
        <taxon>Actinomycetota</taxon>
        <taxon>Actinomycetes</taxon>
        <taxon>Micromonosporales</taxon>
        <taxon>Micromonosporaceae</taxon>
        <taxon>Dactylosporangium</taxon>
    </lineage>
</organism>
<reference evidence="8" key="2">
    <citation type="submission" date="2022-09" db="EMBL/GenBank/DDBJ databases">
        <title>Biosynthetic gene clusters of Dactylosporangioum fulvum.</title>
        <authorList>
            <person name="Caradec T."/>
        </authorList>
    </citation>
    <scope>NUCLEOTIDE SEQUENCE</scope>
    <source>
        <strain evidence="8">NRRL B-16292</strain>
    </source>
</reference>
<evidence type="ECO:0000313" key="8">
    <source>
        <dbReference type="EMBL" id="UWP79036.1"/>
    </source>
</evidence>
<accession>A0ABY5VQE3</accession>
<dbReference type="RefSeq" id="WP_259856522.1">
    <property type="nucleotide sequence ID" value="NZ_BAAAST010000051.1"/>
</dbReference>
<feature type="transmembrane region" description="Helical" evidence="6">
    <location>
        <begin position="494"/>
        <end position="517"/>
    </location>
</feature>
<comment type="subcellular location">
    <subcellularLocation>
        <location evidence="1">Cell membrane</location>
        <topology evidence="1">Multi-pass membrane protein</topology>
    </subcellularLocation>
</comment>
<evidence type="ECO:0000256" key="4">
    <source>
        <dbReference type="ARBA" id="ARBA00022989"/>
    </source>
</evidence>
<dbReference type="PANTHER" id="PTHR34820">
    <property type="entry name" value="INNER MEMBRANE PROTEIN YEBZ"/>
    <property type="match status" value="1"/>
</dbReference>
<feature type="transmembrane region" description="Helical" evidence="6">
    <location>
        <begin position="239"/>
        <end position="261"/>
    </location>
</feature>
<keyword evidence="9" id="KW-1185">Reference proteome</keyword>
<dbReference type="EMBL" id="CP073720">
    <property type="protein sequence ID" value="UWP79036.1"/>
    <property type="molecule type" value="Genomic_DNA"/>
</dbReference>
<evidence type="ECO:0000256" key="5">
    <source>
        <dbReference type="ARBA" id="ARBA00023136"/>
    </source>
</evidence>
<evidence type="ECO:0000256" key="6">
    <source>
        <dbReference type="SAM" id="Phobius"/>
    </source>
</evidence>
<evidence type="ECO:0000259" key="7">
    <source>
        <dbReference type="Pfam" id="PF05425"/>
    </source>
</evidence>
<name>A0ABY5VQE3_9ACTN</name>
<dbReference type="InterPro" id="IPR008457">
    <property type="entry name" value="Cu-R_CopD_dom"/>
</dbReference>
<feature type="transmembrane region" description="Helical" evidence="6">
    <location>
        <begin position="441"/>
        <end position="460"/>
    </location>
</feature>
<dbReference type="InterPro" id="IPR032694">
    <property type="entry name" value="CopC/D"/>
</dbReference>
<feature type="transmembrane region" description="Helical" evidence="6">
    <location>
        <begin position="207"/>
        <end position="227"/>
    </location>
</feature>
<proteinExistence type="predicted"/>
<evidence type="ECO:0000256" key="2">
    <source>
        <dbReference type="ARBA" id="ARBA00022475"/>
    </source>
</evidence>
<dbReference type="InterPro" id="IPR019108">
    <property type="entry name" value="Caa3_assmbl_CtaG-rel"/>
</dbReference>
<dbReference type="Proteomes" id="UP001059617">
    <property type="component" value="Chromosome"/>
</dbReference>
<evidence type="ECO:0000313" key="9">
    <source>
        <dbReference type="Proteomes" id="UP001059617"/>
    </source>
</evidence>
<feature type="transmembrane region" description="Helical" evidence="6">
    <location>
        <begin position="523"/>
        <end position="544"/>
    </location>
</feature>
<feature type="transmembrane region" description="Helical" evidence="6">
    <location>
        <begin position="273"/>
        <end position="294"/>
    </location>
</feature>
<feature type="transmembrane region" description="Helical" evidence="6">
    <location>
        <begin position="406"/>
        <end position="429"/>
    </location>
</feature>
<feature type="transmembrane region" description="Helical" evidence="6">
    <location>
        <begin position="151"/>
        <end position="169"/>
    </location>
</feature>
<sequence>MTARRLAAGACAGAALLLTLVVALRWGGGITGRIAGLPDPGAWTTWGLPVTRAAVNVGAVLTVGWCVTAAFLLPGTDPGAGGTGRHGQGQLLGPAGYRLLRRASWWAAGWAVASLAMLPLTLSDLLGRPVSTVTFHAVRSLAWSVAQGQSALVQAVLAAVVAVACRIVLTRSGAGVVAVLACVATLPPALTGHAAGAGNHQLAVTSLAAHILGAALWVGGLAALLTLRSDRVLGVAAHAYSRLALGCWAVVAVSGVANAAVRLGGIDELWQSRYGLLVLGKALALTAVGVVGAVHRVRTLPVLRAGTPGAFRRLAIGEVLVFAATLGLAVALSRTPTPVPTEPAVTDPVTDLLGFPAPAPLSAVRVFWPPLVDAYFLAAVVIGTAAYVAGVRRLRRDGHPWPVSRTASWLAGMLLLALFTVGGLARYAYVLFSAHMAQHMVLGMVVPILLVGGAPITLALRTLRKPADPGVRGARDWLLLVLRSRFVRLVSHPLVALGVYVVSLYILYFSNLLSFLMRYHLGHLWMLTHFVLAGFLFYWVLIGVDPGRRVVAPPLLVLLHFAGMVFHAFLGVALMQSRAVIAADWYGRVHPAWADSLLADQHLGAGLAWGFGEIPAAVILIVLVVRWIRADEREQRRIDRAAARAEATGEEDDLARYNAFLRRVAEAERR</sequence>
<feature type="transmembrane region" description="Helical" evidence="6">
    <location>
        <begin position="556"/>
        <end position="575"/>
    </location>
</feature>
<feature type="transmembrane region" description="Helical" evidence="6">
    <location>
        <begin position="314"/>
        <end position="333"/>
    </location>
</feature>
<keyword evidence="4 6" id="KW-1133">Transmembrane helix</keyword>
<feature type="domain" description="Copper resistance protein D" evidence="7">
    <location>
        <begin position="238"/>
        <end position="332"/>
    </location>
</feature>
<protein>
    <submittedName>
        <fullName evidence="8">Bifunctional copper resistance protein CopD/cytochrome c oxidase assembly protein</fullName>
    </submittedName>
</protein>
<gene>
    <name evidence="8" type="ORF">Dfulv_28145</name>
</gene>
<dbReference type="PANTHER" id="PTHR34820:SF4">
    <property type="entry name" value="INNER MEMBRANE PROTEIN YEBZ"/>
    <property type="match status" value="1"/>
</dbReference>
<evidence type="ECO:0000256" key="3">
    <source>
        <dbReference type="ARBA" id="ARBA00022692"/>
    </source>
</evidence>
<keyword evidence="2" id="KW-1003">Cell membrane</keyword>
<dbReference type="Pfam" id="PF05425">
    <property type="entry name" value="CopD"/>
    <property type="match status" value="1"/>
</dbReference>
<feature type="transmembrane region" description="Helical" evidence="6">
    <location>
        <begin position="374"/>
        <end position="394"/>
    </location>
</feature>
<dbReference type="Pfam" id="PF09678">
    <property type="entry name" value="Caa3_CtaG"/>
    <property type="match status" value="1"/>
</dbReference>
<evidence type="ECO:0000256" key="1">
    <source>
        <dbReference type="ARBA" id="ARBA00004651"/>
    </source>
</evidence>
<keyword evidence="3 6" id="KW-0812">Transmembrane</keyword>
<feature type="transmembrane region" description="Helical" evidence="6">
    <location>
        <begin position="103"/>
        <end position="122"/>
    </location>
</feature>
<reference evidence="8" key="1">
    <citation type="submission" date="2021-04" db="EMBL/GenBank/DDBJ databases">
        <authorList>
            <person name="Hartkoorn R.C."/>
            <person name="Beaudoing E."/>
            <person name="Hot D."/>
        </authorList>
    </citation>
    <scope>NUCLEOTIDE SEQUENCE</scope>
    <source>
        <strain evidence="8">NRRL B-16292</strain>
    </source>
</reference>
<keyword evidence="5 6" id="KW-0472">Membrane</keyword>